<dbReference type="Proteomes" id="UP000316079">
    <property type="component" value="Unassembled WGS sequence"/>
</dbReference>
<accession>A0A553RCQ6</accession>
<proteinExistence type="predicted"/>
<sequence>MYTLVSVAPAFLFTPAWLRTVFAVPSSCLASTAPPTDAGSLLLLQMNALVSTDYSVKQPFFTSTSLTQQWVKKVQRRHLHKKSITCDQWRGTPQQHSDT</sequence>
<evidence type="ECO:0000313" key="2">
    <source>
        <dbReference type="EMBL" id="TRY99970.1"/>
    </source>
</evidence>
<keyword evidence="1" id="KW-0732">Signal</keyword>
<dbReference type="EMBL" id="SRMA01024858">
    <property type="protein sequence ID" value="TRY99970.1"/>
    <property type="molecule type" value="Genomic_DNA"/>
</dbReference>
<gene>
    <name evidence="2" type="ORF">DNTS_017762</name>
</gene>
<comment type="caution">
    <text evidence="2">The sequence shown here is derived from an EMBL/GenBank/DDBJ whole genome shotgun (WGS) entry which is preliminary data.</text>
</comment>
<feature type="chain" id="PRO_5021802915" description="Secreted protein" evidence="1">
    <location>
        <begin position="24"/>
        <end position="99"/>
    </location>
</feature>
<evidence type="ECO:0000313" key="3">
    <source>
        <dbReference type="Proteomes" id="UP000316079"/>
    </source>
</evidence>
<protein>
    <recommendedName>
        <fullName evidence="4">Secreted protein</fullName>
    </recommendedName>
</protein>
<evidence type="ECO:0008006" key="4">
    <source>
        <dbReference type="Google" id="ProtNLM"/>
    </source>
</evidence>
<keyword evidence="3" id="KW-1185">Reference proteome</keyword>
<dbReference type="AlphaFoldDB" id="A0A553RCQ6"/>
<feature type="signal peptide" evidence="1">
    <location>
        <begin position="1"/>
        <end position="23"/>
    </location>
</feature>
<evidence type="ECO:0000256" key="1">
    <source>
        <dbReference type="SAM" id="SignalP"/>
    </source>
</evidence>
<name>A0A553RCQ6_9TELE</name>
<reference evidence="2 3" key="1">
    <citation type="journal article" date="2019" name="Sci. Data">
        <title>Hybrid genome assembly and annotation of Danionella translucida.</title>
        <authorList>
            <person name="Kadobianskyi M."/>
            <person name="Schulze L."/>
            <person name="Schuelke M."/>
            <person name="Judkewitz B."/>
        </authorList>
    </citation>
    <scope>NUCLEOTIDE SEQUENCE [LARGE SCALE GENOMIC DNA]</scope>
    <source>
        <strain evidence="2 3">Bolton</strain>
    </source>
</reference>
<organism evidence="2 3">
    <name type="scientific">Danionella cerebrum</name>
    <dbReference type="NCBI Taxonomy" id="2873325"/>
    <lineage>
        <taxon>Eukaryota</taxon>
        <taxon>Metazoa</taxon>
        <taxon>Chordata</taxon>
        <taxon>Craniata</taxon>
        <taxon>Vertebrata</taxon>
        <taxon>Euteleostomi</taxon>
        <taxon>Actinopterygii</taxon>
        <taxon>Neopterygii</taxon>
        <taxon>Teleostei</taxon>
        <taxon>Ostariophysi</taxon>
        <taxon>Cypriniformes</taxon>
        <taxon>Danionidae</taxon>
        <taxon>Danioninae</taxon>
        <taxon>Danionella</taxon>
    </lineage>
</organism>